<evidence type="ECO:0000256" key="6">
    <source>
        <dbReference type="RuleBase" id="RU003732"/>
    </source>
</evidence>
<feature type="transmembrane region" description="Helical" evidence="7">
    <location>
        <begin position="45"/>
        <end position="69"/>
    </location>
</feature>
<reference evidence="8 9" key="1">
    <citation type="submission" date="2019-02" db="EMBL/GenBank/DDBJ databases">
        <title>Prokaryotic population dynamics and viral predation in marine succession experiment using metagenomics: the confinement effect.</title>
        <authorList>
            <person name="Haro-Moreno J.M."/>
            <person name="Rodriguez-Valera F."/>
            <person name="Lopez-Perez M."/>
        </authorList>
    </citation>
    <scope>NUCLEOTIDE SEQUENCE [LARGE SCALE GENOMIC DNA]</scope>
    <source>
        <strain evidence="8">MED-G169</strain>
    </source>
</reference>
<feature type="transmembrane region" description="Helical" evidence="7">
    <location>
        <begin position="224"/>
        <end position="247"/>
    </location>
</feature>
<sequence length="457" mass="49318">MALQKKGMHGAWASRWTFIMAATGSAVGLGNMWKFPYVAGSNGGGAFVLIYLLCILIIGVPVMMAEVLIGRQGRQSPINSVNDLISNSHINKAWLSIGWFGVIAGLLILSFYAVIAGWALKYIVLMAMGDLQGVDGTSASSVFESVLADPIGLIFWQTVFLFFCVIVVMGGVKKGLGLAIEILMPILFIVIFLLFVFCLFNTNVLEAMKFLFSFDLSNLSGRSLLEAMGQAFFTLSIGMGAIMAYGAYMPQDASIGKTVLTVAFFDSLVAIISGIIIFSIVFSTSGLEPTAGPGLMFISLPIAFGNMTGGLLVGTLFFVLVSIAAWSSAISLLEPSVAWLMEEKNIGRVNANLLVVLVAWILGIGSVFSFNIWQNSTIFNFTFFDFLDFLTSNIMLPITGLLIAIFVGYVMSPKIINEQIGFKSSIKSIWMFLLKFIAPCAVSVVFVAGIIDKFSNG</sequence>
<feature type="transmembrane region" description="Helical" evidence="7">
    <location>
        <begin position="182"/>
        <end position="204"/>
    </location>
</feature>
<evidence type="ECO:0000256" key="1">
    <source>
        <dbReference type="ARBA" id="ARBA00004141"/>
    </source>
</evidence>
<feature type="transmembrane region" description="Helical" evidence="7">
    <location>
        <begin position="259"/>
        <end position="282"/>
    </location>
</feature>
<dbReference type="EMBL" id="SHBO01000007">
    <property type="protein sequence ID" value="RZO07999.1"/>
    <property type="molecule type" value="Genomic_DNA"/>
</dbReference>
<feature type="transmembrane region" description="Helical" evidence="7">
    <location>
        <begin position="12"/>
        <end position="33"/>
    </location>
</feature>
<dbReference type="Pfam" id="PF00209">
    <property type="entry name" value="SNF"/>
    <property type="match status" value="2"/>
</dbReference>
<evidence type="ECO:0000256" key="5">
    <source>
        <dbReference type="ARBA" id="ARBA00023136"/>
    </source>
</evidence>
<dbReference type="CDD" id="cd10336">
    <property type="entry name" value="SLC6sbd_Tyt1-Like"/>
    <property type="match status" value="1"/>
</dbReference>
<proteinExistence type="inferred from homology"/>
<evidence type="ECO:0000256" key="3">
    <source>
        <dbReference type="ARBA" id="ARBA00022692"/>
    </source>
</evidence>
<keyword evidence="4 7" id="KW-1133">Transmembrane helix</keyword>
<dbReference type="PRINTS" id="PR00176">
    <property type="entry name" value="NANEUSMPORT"/>
</dbReference>
<evidence type="ECO:0000313" key="9">
    <source>
        <dbReference type="Proteomes" id="UP000318148"/>
    </source>
</evidence>
<evidence type="ECO:0000256" key="7">
    <source>
        <dbReference type="SAM" id="Phobius"/>
    </source>
</evidence>
<comment type="similarity">
    <text evidence="6">Belongs to the sodium:neurotransmitter symporter (SNF) (TC 2.A.22) family.</text>
</comment>
<protein>
    <recommendedName>
        <fullName evidence="6">Transporter</fullName>
    </recommendedName>
</protein>
<evidence type="ECO:0000256" key="4">
    <source>
        <dbReference type="ARBA" id="ARBA00022989"/>
    </source>
</evidence>
<organism evidence="8 9">
    <name type="scientific">SAR92 clade bacterium</name>
    <dbReference type="NCBI Taxonomy" id="2315479"/>
    <lineage>
        <taxon>Bacteria</taxon>
        <taxon>Pseudomonadati</taxon>
        <taxon>Pseudomonadota</taxon>
        <taxon>Gammaproteobacteria</taxon>
        <taxon>Cellvibrionales</taxon>
        <taxon>Porticoccaceae</taxon>
        <taxon>SAR92 clade</taxon>
    </lineage>
</organism>
<feature type="transmembrane region" description="Helical" evidence="7">
    <location>
        <begin position="432"/>
        <end position="451"/>
    </location>
</feature>
<feature type="transmembrane region" description="Helical" evidence="7">
    <location>
        <begin position="353"/>
        <end position="374"/>
    </location>
</feature>
<dbReference type="SUPFAM" id="SSF161070">
    <property type="entry name" value="SNF-like"/>
    <property type="match status" value="1"/>
</dbReference>
<feature type="transmembrane region" description="Helical" evidence="7">
    <location>
        <begin position="97"/>
        <end position="120"/>
    </location>
</feature>
<gene>
    <name evidence="8" type="ORF">EVB02_01030</name>
</gene>
<dbReference type="PROSITE" id="PS00610">
    <property type="entry name" value="NA_NEUROTRAN_SYMP_1"/>
    <property type="match status" value="1"/>
</dbReference>
<evidence type="ECO:0000313" key="8">
    <source>
        <dbReference type="EMBL" id="RZO07999.1"/>
    </source>
</evidence>
<dbReference type="PANTHER" id="PTHR42948:SF1">
    <property type="entry name" value="TRANSPORTER"/>
    <property type="match status" value="1"/>
</dbReference>
<comment type="caution">
    <text evidence="8">The sequence shown here is derived from an EMBL/GenBank/DDBJ whole genome shotgun (WGS) entry which is preliminary data.</text>
</comment>
<dbReference type="Proteomes" id="UP000318148">
    <property type="component" value="Unassembled WGS sequence"/>
</dbReference>
<dbReference type="InterPro" id="IPR037272">
    <property type="entry name" value="SNS_sf"/>
</dbReference>
<comment type="subcellular location">
    <subcellularLocation>
        <location evidence="1">Membrane</location>
        <topology evidence="1">Multi-pass membrane protein</topology>
    </subcellularLocation>
</comment>
<accession>A0A520LNF6</accession>
<evidence type="ECO:0000256" key="2">
    <source>
        <dbReference type="ARBA" id="ARBA00022448"/>
    </source>
</evidence>
<feature type="transmembrane region" description="Helical" evidence="7">
    <location>
        <begin position="302"/>
        <end position="333"/>
    </location>
</feature>
<dbReference type="PANTHER" id="PTHR42948">
    <property type="entry name" value="TRANSPORTER"/>
    <property type="match status" value="1"/>
</dbReference>
<dbReference type="GO" id="GO:0015293">
    <property type="term" value="F:symporter activity"/>
    <property type="evidence" value="ECO:0007669"/>
    <property type="project" value="UniProtKB-KW"/>
</dbReference>
<feature type="transmembrane region" description="Helical" evidence="7">
    <location>
        <begin position="151"/>
        <end position="170"/>
    </location>
</feature>
<dbReference type="InterPro" id="IPR000175">
    <property type="entry name" value="Na/ntran_symport"/>
</dbReference>
<dbReference type="GO" id="GO:0016020">
    <property type="term" value="C:membrane"/>
    <property type="evidence" value="ECO:0007669"/>
    <property type="project" value="UniProtKB-SubCell"/>
</dbReference>
<dbReference type="AlphaFoldDB" id="A0A520LNF6"/>
<feature type="transmembrane region" description="Helical" evidence="7">
    <location>
        <begin position="394"/>
        <end position="411"/>
    </location>
</feature>
<name>A0A520LNF6_9GAMM</name>
<keyword evidence="2 6" id="KW-0813">Transport</keyword>
<keyword evidence="3 6" id="KW-0812">Transmembrane</keyword>
<dbReference type="PROSITE" id="PS50267">
    <property type="entry name" value="NA_NEUROTRAN_SYMP_3"/>
    <property type="match status" value="1"/>
</dbReference>
<dbReference type="InterPro" id="IPR047218">
    <property type="entry name" value="YocR/YhdH-like"/>
</dbReference>
<dbReference type="NCBIfam" id="NF037979">
    <property type="entry name" value="Na_transp"/>
    <property type="match status" value="1"/>
</dbReference>
<keyword evidence="6" id="KW-0769">Symport</keyword>
<keyword evidence="5 7" id="KW-0472">Membrane</keyword>